<sequence>MKLPNSSANDQSTSKDQQKPIEVFQSKVSYDIGQSSFTNEGPQAQASKAFTISPNKWMAFEEESGGNPKVKISDESNPSNIEKKDVDQILTGASIAARTAEWGLVVKSDVGEGSFKAVNLRPSGDGERSKNSSERFAIDSTRTSEESEYGAFPRVSQELKEALATLQQTFVVSDATKPDCPIMFASSGFFSMTGYSSKEVIGRNCRFLQGPETDRNEVEKIRDAVKNGTSYCGRLLNYKKDGTPFWNLLTVTPIKDDNGKTIKFIGMQVEVSKYTEGVNETALRPNGLPKSLIRYDARQKDKALGSITEVVQTVKHPQSHIRTISHDATTNKIHIRTMSHDATNKIEEHEKFNLDYALPISAESENKSTPGRQTPQVDYKVDVSRTSSVQEDGKSSRKSGRNSLMGFKGRSPSLTGKREPQPSIVPEVLMTKDLERTDSWDRAERERDIRQGIDLATTLERIEKNFVITDPRLPDNPIIFASDSFLELTEYTREEILGRNCRFLQGPETDQATVSKIRDAIREQREITVQLINYTKSGKKFWNLFHLQPMRDQKGELQYFIGVQLDGSDHVEPLRNRLSEKTEQQSAKIVKATAENVDEAVRELPDANLRPEDLWAVHSQPVFPRPHKKDNSSWIAIRKITGCGEKIGLHHFKPIKPLGCGDTGSVHLVELKATDEFYAMKAMEKSVMLNRNKVHRACIEREIMSLLDHPFLPTLYASFQTPTHICLITDFCPGGELFALLDKQPMKIFKEDSARFYAAEVVIGLEYLHCLGIIYRDLKPENILLQKDGHVVLTDFDLSFMASCKPQVIKHSVPNRRRSRSQPPPTFLAVPVTQSNSFVGTEEYIAPEIITGGGHSSAIDWWALGILLYEMLYGRTPFRGKNRQKTFANILHKDLTFPSSIPVSLAGRQLINALLNRDPGSRLGSNAGASEIKQHPFFRGINWPLIRCMSPPPLEVPLKLIGKDPKAKDVNWEDDGVLVNSIDMEIF</sequence>
<keyword evidence="1" id="KW-0808">Transferase</keyword>
<keyword evidence="2" id="KW-1185">Reference proteome</keyword>
<proteinExistence type="predicted"/>
<dbReference type="Proteomes" id="UP001164539">
    <property type="component" value="Chromosome 6"/>
</dbReference>
<reference evidence="1 2" key="1">
    <citation type="journal article" date="2023" name="Science">
        <title>Complex scaffold remodeling in plant triterpene biosynthesis.</title>
        <authorList>
            <person name="De La Pena R."/>
            <person name="Hodgson H."/>
            <person name="Liu J.C."/>
            <person name="Stephenson M.J."/>
            <person name="Martin A.C."/>
            <person name="Owen C."/>
            <person name="Harkess A."/>
            <person name="Leebens-Mack J."/>
            <person name="Jimenez L.E."/>
            <person name="Osbourn A."/>
            <person name="Sattely E.S."/>
        </authorList>
    </citation>
    <scope>NUCLEOTIDE SEQUENCE [LARGE SCALE GENOMIC DNA]</scope>
    <source>
        <strain evidence="2">cv. JPN11</strain>
        <tissue evidence="1">Leaf</tissue>
    </source>
</reference>
<dbReference type="EMBL" id="CM051399">
    <property type="protein sequence ID" value="KAJ4715791.1"/>
    <property type="molecule type" value="Genomic_DNA"/>
</dbReference>
<comment type="caution">
    <text evidence="1">The sequence shown here is derived from an EMBL/GenBank/DDBJ whole genome shotgun (WGS) entry which is preliminary data.</text>
</comment>
<evidence type="ECO:0000313" key="1">
    <source>
        <dbReference type="EMBL" id="KAJ4715791.1"/>
    </source>
</evidence>
<protein>
    <submittedName>
        <fullName evidence="1">Serine/threonine protein kinase</fullName>
    </submittedName>
</protein>
<keyword evidence="1" id="KW-0723">Serine/threonine-protein kinase</keyword>
<evidence type="ECO:0000313" key="2">
    <source>
        <dbReference type="Proteomes" id="UP001164539"/>
    </source>
</evidence>
<gene>
    <name evidence="1" type="ORF">OWV82_010898</name>
</gene>
<name>A0ACC1XW92_MELAZ</name>
<organism evidence="1 2">
    <name type="scientific">Melia azedarach</name>
    <name type="common">Chinaberry tree</name>
    <dbReference type="NCBI Taxonomy" id="155640"/>
    <lineage>
        <taxon>Eukaryota</taxon>
        <taxon>Viridiplantae</taxon>
        <taxon>Streptophyta</taxon>
        <taxon>Embryophyta</taxon>
        <taxon>Tracheophyta</taxon>
        <taxon>Spermatophyta</taxon>
        <taxon>Magnoliopsida</taxon>
        <taxon>eudicotyledons</taxon>
        <taxon>Gunneridae</taxon>
        <taxon>Pentapetalae</taxon>
        <taxon>rosids</taxon>
        <taxon>malvids</taxon>
        <taxon>Sapindales</taxon>
        <taxon>Meliaceae</taxon>
        <taxon>Melia</taxon>
    </lineage>
</organism>
<keyword evidence="1" id="KW-0418">Kinase</keyword>
<accession>A0ACC1XW92</accession>